<protein>
    <submittedName>
        <fullName evidence="1">Uncharacterized protein</fullName>
    </submittedName>
</protein>
<dbReference type="Proteomes" id="UP000436911">
    <property type="component" value="Unassembled WGS sequence"/>
</dbReference>
<accession>A0A368NSU7</accession>
<dbReference type="GeneID" id="60683860"/>
<organism evidence="1 2">
    <name type="scientific">Agrobacterium vitis</name>
    <name type="common">Rhizobium vitis</name>
    <dbReference type="NCBI Taxonomy" id="373"/>
    <lineage>
        <taxon>Bacteria</taxon>
        <taxon>Pseudomonadati</taxon>
        <taxon>Pseudomonadota</taxon>
        <taxon>Alphaproteobacteria</taxon>
        <taxon>Hyphomicrobiales</taxon>
        <taxon>Rhizobiaceae</taxon>
        <taxon>Rhizobium/Agrobacterium group</taxon>
        <taxon>Agrobacterium</taxon>
    </lineage>
</organism>
<dbReference type="AlphaFoldDB" id="A0A368NSU7"/>
<gene>
    <name evidence="1" type="ORF">DXT89_08570</name>
</gene>
<name>A0A368NSU7_AGRVI</name>
<dbReference type="EMBL" id="QUSG01000003">
    <property type="protein sequence ID" value="KAA3529747.1"/>
    <property type="molecule type" value="Genomic_DNA"/>
</dbReference>
<evidence type="ECO:0000313" key="1">
    <source>
        <dbReference type="EMBL" id="KAA3529747.1"/>
    </source>
</evidence>
<comment type="caution">
    <text evidence="1">The sequence shown here is derived from an EMBL/GenBank/DDBJ whole genome shotgun (WGS) entry which is preliminary data.</text>
</comment>
<reference evidence="1 2" key="1">
    <citation type="submission" date="2018-08" db="EMBL/GenBank/DDBJ databases">
        <title>Genome sequencing of Agrobacterium vitis strain ICMP 10754.</title>
        <authorList>
            <person name="Visnovsky S.B."/>
            <person name="Pitman A.R."/>
        </authorList>
    </citation>
    <scope>NUCLEOTIDE SEQUENCE [LARGE SCALE GENOMIC DNA]</scope>
    <source>
        <strain evidence="1 2">ICMP 10754</strain>
    </source>
</reference>
<evidence type="ECO:0000313" key="2">
    <source>
        <dbReference type="Proteomes" id="UP000436911"/>
    </source>
</evidence>
<proteinExistence type="predicted"/>
<dbReference type="RefSeq" id="WP_060718577.1">
    <property type="nucleotide sequence ID" value="NZ_JABFNP010000001.1"/>
</dbReference>
<sequence>MSDTIRYEYPKKSVSRRRSIFRRRTEKDVTQLLEIVLPRLAQQKVDREKIKGLARSISREIEQVVTDREDNFFAASREQPFSDAELVSKIVATL</sequence>